<keyword evidence="4 7" id="KW-0812">Transmembrane</keyword>
<feature type="transmembrane region" description="Helical" evidence="8">
    <location>
        <begin position="136"/>
        <end position="159"/>
    </location>
</feature>
<keyword evidence="3" id="KW-1003">Cell membrane</keyword>
<dbReference type="GO" id="GO:0005886">
    <property type="term" value="C:plasma membrane"/>
    <property type="evidence" value="ECO:0007669"/>
    <property type="project" value="UniProtKB-SubCell"/>
</dbReference>
<dbReference type="eggNOG" id="COG1845">
    <property type="taxonomic scope" value="Bacteria"/>
</dbReference>
<dbReference type="PANTHER" id="PTHR11403">
    <property type="entry name" value="CYTOCHROME C OXIDASE SUBUNIT III"/>
    <property type="match status" value="1"/>
</dbReference>
<feature type="transmembrane region" description="Helical" evidence="8">
    <location>
        <begin position="179"/>
        <end position="197"/>
    </location>
</feature>
<feature type="transmembrane region" description="Helical" evidence="8">
    <location>
        <begin position="25"/>
        <end position="49"/>
    </location>
</feature>
<dbReference type="InterPro" id="IPR000298">
    <property type="entry name" value="Cyt_c_oxidase-like_su3"/>
</dbReference>
<dbReference type="SUPFAM" id="SSF81452">
    <property type="entry name" value="Cytochrome c oxidase subunit III-like"/>
    <property type="match status" value="1"/>
</dbReference>
<evidence type="ECO:0000313" key="11">
    <source>
        <dbReference type="Proteomes" id="UP000000329"/>
    </source>
</evidence>
<dbReference type="STRING" id="757424.Hsero_2310"/>
<feature type="transmembrane region" description="Helical" evidence="8">
    <location>
        <begin position="65"/>
        <end position="85"/>
    </location>
</feature>
<dbReference type="Gene3D" id="1.20.120.80">
    <property type="entry name" value="Cytochrome c oxidase, subunit III, four-helix bundle"/>
    <property type="match status" value="1"/>
</dbReference>
<dbReference type="InterPro" id="IPR024791">
    <property type="entry name" value="Cyt_c/ubiquinol_Oxase_su3"/>
</dbReference>
<evidence type="ECO:0000256" key="3">
    <source>
        <dbReference type="ARBA" id="ARBA00022475"/>
    </source>
</evidence>
<dbReference type="Proteomes" id="UP000000329">
    <property type="component" value="Chromosome"/>
</dbReference>
<dbReference type="GO" id="GO:0019646">
    <property type="term" value="P:aerobic electron transport chain"/>
    <property type="evidence" value="ECO:0007669"/>
    <property type="project" value="InterPro"/>
</dbReference>
<dbReference type="RefSeq" id="WP_013234288.1">
    <property type="nucleotide sequence ID" value="NC_014323.1"/>
</dbReference>
<evidence type="ECO:0000256" key="1">
    <source>
        <dbReference type="ARBA" id="ARBA00004651"/>
    </source>
</evidence>
<sequence>MKQPAATLDVSGLPTFGFGPASTTWWATLGLIFIESTVFALGIASYFYLRGQAPAWPPDSAPPDLLWGSLNTVIMLLSCLPNYLASQAAHRFDLQRVRLGLVLCLLFSLLFLGGRIGEFASLNVNWSHNAYGSITWMLLGLHTVHLITDTFDTLVLTVLFFTGPVESKRYVDVSENGDYWYFVVISWLAIYAVIYWGPRF</sequence>
<dbReference type="EMBL" id="CP002039">
    <property type="protein sequence ID" value="ADJ63809.1"/>
    <property type="molecule type" value="Genomic_DNA"/>
</dbReference>
<evidence type="ECO:0000256" key="4">
    <source>
        <dbReference type="ARBA" id="ARBA00022692"/>
    </source>
</evidence>
<evidence type="ECO:0000256" key="7">
    <source>
        <dbReference type="RuleBase" id="RU003376"/>
    </source>
</evidence>
<dbReference type="PANTHER" id="PTHR11403:SF2">
    <property type="entry name" value="CYTOCHROME BO(3) UBIQUINOL OXIDASE SUBUNIT 3"/>
    <property type="match status" value="1"/>
</dbReference>
<dbReference type="HOGENOM" id="CLU_044071_0_2_4"/>
<feature type="transmembrane region" description="Helical" evidence="8">
    <location>
        <begin position="97"/>
        <end position="116"/>
    </location>
</feature>
<keyword evidence="5 8" id="KW-1133">Transmembrane helix</keyword>
<keyword evidence="11" id="KW-1185">Reference proteome</keyword>
<evidence type="ECO:0000256" key="2">
    <source>
        <dbReference type="ARBA" id="ARBA00010581"/>
    </source>
</evidence>
<evidence type="ECO:0000313" key="10">
    <source>
        <dbReference type="EMBL" id="ADJ63809.1"/>
    </source>
</evidence>
<evidence type="ECO:0000256" key="8">
    <source>
        <dbReference type="SAM" id="Phobius"/>
    </source>
</evidence>
<feature type="domain" description="Heme-copper oxidase subunit III family profile" evidence="9">
    <location>
        <begin position="31"/>
        <end position="199"/>
    </location>
</feature>
<dbReference type="OrthoDB" id="8641108at2"/>
<evidence type="ECO:0000259" key="9">
    <source>
        <dbReference type="PROSITE" id="PS50253"/>
    </source>
</evidence>
<dbReference type="AlphaFoldDB" id="D8IV70"/>
<dbReference type="InterPro" id="IPR013833">
    <property type="entry name" value="Cyt_c_oxidase_su3_a-hlx"/>
</dbReference>
<proteinExistence type="inferred from homology"/>
<reference evidence="10 11" key="1">
    <citation type="submission" date="2010-04" db="EMBL/GenBank/DDBJ databases">
        <title>The genome of Herbaspirillum seropedicae SmR1, an endophytic, nitrogen-fixing, plant-growth promoting beta-Proteobacteria.</title>
        <authorList>
            <person name="Pedrosa F.O."/>
            <person name="Monteiro R.A."/>
            <person name="Wassem R."/>
            <person name="Cruz L.M."/>
            <person name="Ayub R.A."/>
            <person name="Colauto N.B."/>
            <person name="Fernandez M.A."/>
            <person name="Fungaro M.H.P."/>
            <person name="Grisard E.C."/>
            <person name="Hungria M."/>
            <person name="Madeira H.M.F."/>
            <person name="Nodari R.O."/>
            <person name="Osaku C.A."/>
            <person name="Petzl-Erler M.L."/>
            <person name="Terenzi H."/>
            <person name="Vieira L.G.E."/>
            <person name="Almeida M.I.M."/>
            <person name="Alves L.R."/>
            <person name="Arantes O.M.N."/>
            <person name="Balsanelli E."/>
            <person name="Barcellos F.G."/>
            <person name="Baura V.A."/>
            <person name="Binde D.R."/>
            <person name="Campo R.J."/>
            <person name="Chubatsu L.S."/>
            <person name="Chueire L.M.O."/>
            <person name="Ciferri R.R."/>
            <person name="Correa L.C."/>
            <person name="da Conceicao Silva J.L."/>
            <person name="Dabul A.N.G."/>
            <person name="Dambros B.P."/>
            <person name="Faoro H."/>
            <person name="Favetti A."/>
            <person name="Friedermann G."/>
            <person name="Furlaneto M.C."/>
            <person name="Gasques L.S."/>
            <person name="Gimenes C.C.T."/>
            <person name="Gioppo N.M.R."/>
            <person name="Glienke-Blanco C."/>
            <person name="Godoy L.P."/>
            <person name="Guerra M.P."/>
            <person name="Karp S."/>
            <person name="Kava-Cordeiro V."/>
            <person name="Margarido V.P."/>
            <person name="Mathioni S.M."/>
            <person name="Menck-Soares M.A."/>
            <person name="Murace N.K."/>
            <person name="Nicolas M.F."/>
            <person name="Oliveira C.E.C."/>
            <person name="Pagnan N.A.B."/>
            <person name="Pamphile J.A."/>
            <person name="Patussi E.V."/>
            <person name="Pereira L.F.P."/>
            <person name="Pereira-Ferrari L."/>
            <person name="Pinto F.G.S."/>
            <person name="Precoma C."/>
            <person name="Prioli A.J."/>
            <person name="Prioli S.M.A.P."/>
            <person name="Raittz R.T."/>
            <person name="Ramos H.J.O."/>
            <person name="Ribeiro E.M.S.F."/>
            <person name="Rigo L.U."/>
            <person name="Rocha C.L.M.S.C."/>
            <person name="Rocha S.N."/>
            <person name="Santos K."/>
            <person name="Satori D."/>
            <person name="Silva A.G."/>
            <person name="Simao R.C.G."/>
            <person name="Soares M.A.M."/>
            <person name="Souza E.M."/>
            <person name="Steffens M.B.R."/>
            <person name="Steindel M."/>
            <person name="Tadra-Sfeir M.Z."/>
            <person name="Takahashi E.K."/>
            <person name="Torres R.A."/>
            <person name="Valle J.S."/>
            <person name="Vernal J.I."/>
            <person name="Vilas-Boas L.A."/>
            <person name="Watanabe M.A.E."/>
            <person name="Weiss V.A."/>
            <person name="Yates M.A."/>
            <person name="Souza E.M."/>
        </authorList>
    </citation>
    <scope>NUCLEOTIDE SEQUENCE [LARGE SCALE GENOMIC DNA]</scope>
    <source>
        <strain evidence="10 11">SmR1</strain>
    </source>
</reference>
<organism evidence="10 11">
    <name type="scientific">Herbaspirillum seropedicae (strain SmR1)</name>
    <dbReference type="NCBI Taxonomy" id="757424"/>
    <lineage>
        <taxon>Bacteria</taxon>
        <taxon>Pseudomonadati</taxon>
        <taxon>Pseudomonadota</taxon>
        <taxon>Betaproteobacteria</taxon>
        <taxon>Burkholderiales</taxon>
        <taxon>Oxalobacteraceae</taxon>
        <taxon>Herbaspirillum</taxon>
    </lineage>
</organism>
<dbReference type="GeneID" id="29390161"/>
<gene>
    <name evidence="10" type="primary">coxB</name>
    <name evidence="10" type="ordered locus">Hsero_2310</name>
</gene>
<dbReference type="KEGG" id="hse:Hsero_2310"/>
<comment type="subcellular location">
    <subcellularLocation>
        <location evidence="1 7">Cell membrane</location>
        <topology evidence="1 7">Multi-pass membrane protein</topology>
    </subcellularLocation>
</comment>
<dbReference type="GO" id="GO:0004129">
    <property type="term" value="F:cytochrome-c oxidase activity"/>
    <property type="evidence" value="ECO:0007669"/>
    <property type="project" value="InterPro"/>
</dbReference>
<evidence type="ECO:0000256" key="6">
    <source>
        <dbReference type="ARBA" id="ARBA00023136"/>
    </source>
</evidence>
<protein>
    <submittedName>
        <fullName evidence="10">Cytochrome c oxidase polypeptide II (Cytochrome aa3 subunit 2) transmembrane protein</fullName>
    </submittedName>
</protein>
<accession>D8IV70</accession>
<comment type="similarity">
    <text evidence="2 7">Belongs to the cytochrome c oxidase subunit 3 family.</text>
</comment>
<dbReference type="Pfam" id="PF00510">
    <property type="entry name" value="COX3"/>
    <property type="match status" value="1"/>
</dbReference>
<name>D8IV70_HERSS</name>
<dbReference type="PROSITE" id="PS50253">
    <property type="entry name" value="COX3"/>
    <property type="match status" value="1"/>
</dbReference>
<dbReference type="InterPro" id="IPR035973">
    <property type="entry name" value="Cyt_c_oxidase_su3-like_sf"/>
</dbReference>
<keyword evidence="6 8" id="KW-0472">Membrane</keyword>
<evidence type="ECO:0000256" key="5">
    <source>
        <dbReference type="ARBA" id="ARBA00022989"/>
    </source>
</evidence>